<dbReference type="OrthoDB" id="65256at2"/>
<dbReference type="STRING" id="886293.Sinac_3339"/>
<keyword evidence="2" id="KW-1185">Reference proteome</keyword>
<name>L0DG13_SINAD</name>
<dbReference type="eggNOG" id="COG3415">
    <property type="taxonomic scope" value="Bacteria"/>
</dbReference>
<dbReference type="SUPFAM" id="SSF46689">
    <property type="entry name" value="Homeodomain-like"/>
    <property type="match status" value="1"/>
</dbReference>
<organism evidence="1 2">
    <name type="scientific">Singulisphaera acidiphila (strain ATCC BAA-1392 / DSM 18658 / VKM B-2454 / MOB10)</name>
    <dbReference type="NCBI Taxonomy" id="886293"/>
    <lineage>
        <taxon>Bacteria</taxon>
        <taxon>Pseudomonadati</taxon>
        <taxon>Planctomycetota</taxon>
        <taxon>Planctomycetia</taxon>
        <taxon>Isosphaerales</taxon>
        <taxon>Isosphaeraceae</taxon>
        <taxon>Singulisphaera</taxon>
    </lineage>
</organism>
<dbReference type="Proteomes" id="UP000010798">
    <property type="component" value="Chromosome"/>
</dbReference>
<protein>
    <submittedName>
        <fullName evidence="1">Transposase</fullName>
    </submittedName>
</protein>
<proteinExistence type="predicted"/>
<dbReference type="KEGG" id="saci:Sinac_3339"/>
<reference evidence="1 2" key="1">
    <citation type="submission" date="2012-02" db="EMBL/GenBank/DDBJ databases">
        <title>Complete sequence of chromosome of Singulisphaera acidiphila DSM 18658.</title>
        <authorList>
            <consortium name="US DOE Joint Genome Institute (JGI-PGF)"/>
            <person name="Lucas S."/>
            <person name="Copeland A."/>
            <person name="Lapidus A."/>
            <person name="Glavina del Rio T."/>
            <person name="Dalin E."/>
            <person name="Tice H."/>
            <person name="Bruce D."/>
            <person name="Goodwin L."/>
            <person name="Pitluck S."/>
            <person name="Peters L."/>
            <person name="Ovchinnikova G."/>
            <person name="Chertkov O."/>
            <person name="Kyrpides N."/>
            <person name="Mavromatis K."/>
            <person name="Ivanova N."/>
            <person name="Brettin T."/>
            <person name="Detter J.C."/>
            <person name="Han C."/>
            <person name="Larimer F."/>
            <person name="Land M."/>
            <person name="Hauser L."/>
            <person name="Markowitz V."/>
            <person name="Cheng J.-F."/>
            <person name="Hugenholtz P."/>
            <person name="Woyke T."/>
            <person name="Wu D."/>
            <person name="Tindall B."/>
            <person name="Pomrenke H."/>
            <person name="Brambilla E."/>
            <person name="Klenk H.-P."/>
            <person name="Eisen J.A."/>
        </authorList>
    </citation>
    <scope>NUCLEOTIDE SEQUENCE [LARGE SCALE GENOMIC DNA]</scope>
    <source>
        <strain evidence="2">ATCC BAA-1392 / DSM 18658 / VKM B-2454 / MOB10</strain>
    </source>
</reference>
<accession>L0DG13</accession>
<dbReference type="RefSeq" id="WP_015246751.1">
    <property type="nucleotide sequence ID" value="NC_019892.1"/>
</dbReference>
<evidence type="ECO:0000313" key="2">
    <source>
        <dbReference type="Proteomes" id="UP000010798"/>
    </source>
</evidence>
<dbReference type="Pfam" id="PF13384">
    <property type="entry name" value="HTH_23"/>
    <property type="match status" value="1"/>
</dbReference>
<evidence type="ECO:0000313" key="1">
    <source>
        <dbReference type="EMBL" id="AGA27606.1"/>
    </source>
</evidence>
<dbReference type="InterPro" id="IPR009057">
    <property type="entry name" value="Homeodomain-like_sf"/>
</dbReference>
<gene>
    <name evidence="1" type="ordered locus">Sinac_3339</name>
</gene>
<dbReference type="EMBL" id="CP003364">
    <property type="protein sequence ID" value="AGA27606.1"/>
    <property type="molecule type" value="Genomic_DNA"/>
</dbReference>
<sequence>MRRNPIPPRVRDRVEIILLSDAGWSPPRIAIHLGVCGQTVRDVLQAFLARGLDALYPFRPGPVPNTVHLDRVAEELRRLLTEERTWTSRQFDQALAEQGIVLGSRQIRRHLKRIEASYHRTVWPLKHKQNPVKAKRTGRCRSNAN</sequence>
<dbReference type="HOGENOM" id="CLU_1785603_0_0_0"/>
<dbReference type="AlphaFoldDB" id="L0DG13"/>